<dbReference type="InterPro" id="IPR012334">
    <property type="entry name" value="Pectin_lyas_fold"/>
</dbReference>
<dbReference type="InterPro" id="IPR051550">
    <property type="entry name" value="SCF-Subunits/Alg-Epimerases"/>
</dbReference>
<dbReference type="Pfam" id="PF05048">
    <property type="entry name" value="NosD"/>
    <property type="match status" value="2"/>
</dbReference>
<dbReference type="SUPFAM" id="SSF51126">
    <property type="entry name" value="Pectin lyase-like"/>
    <property type="match status" value="1"/>
</dbReference>
<feature type="domain" description="Carbohydrate-binding/sugar hydrolysis" evidence="4">
    <location>
        <begin position="244"/>
        <end position="385"/>
    </location>
</feature>
<dbReference type="Gene3D" id="2.160.20.10">
    <property type="entry name" value="Single-stranded right-handed beta-helix, Pectin lyase-like"/>
    <property type="match status" value="2"/>
</dbReference>
<dbReference type="EMBL" id="MT631688">
    <property type="protein sequence ID" value="QNO57417.1"/>
    <property type="molecule type" value="Genomic_DNA"/>
</dbReference>
<dbReference type="SMART" id="SM00722">
    <property type="entry name" value="CASH"/>
    <property type="match status" value="2"/>
</dbReference>
<dbReference type="PANTHER" id="PTHR22990">
    <property type="entry name" value="F-BOX ONLY PROTEIN"/>
    <property type="match status" value="1"/>
</dbReference>
<dbReference type="SMART" id="SM00710">
    <property type="entry name" value="PbH1"/>
    <property type="match status" value="9"/>
</dbReference>
<comment type="pathway">
    <text evidence="1">Protein modification; protein ubiquitination.</text>
</comment>
<name>A0A7G9ZAY3_9EURY</name>
<keyword evidence="3" id="KW-0833">Ubl conjugation pathway</keyword>
<organism evidence="5">
    <name type="scientific">Candidatus Methanophaga sp. ANME-1 ERB7</name>
    <dbReference type="NCBI Taxonomy" id="2759913"/>
    <lineage>
        <taxon>Archaea</taxon>
        <taxon>Methanobacteriati</taxon>
        <taxon>Methanobacteriota</taxon>
        <taxon>Stenosarchaea group</taxon>
        <taxon>Methanomicrobia</taxon>
        <taxon>Candidatus Methanophagales</taxon>
        <taxon>Candidatus Methanophagaceae</taxon>
        <taxon>Candidatus Methanophaga</taxon>
    </lineage>
</organism>
<gene>
    <name evidence="5" type="ORF">FKKJMMIK_00015</name>
</gene>
<reference evidence="5" key="1">
    <citation type="submission" date="2020-06" db="EMBL/GenBank/DDBJ databases">
        <title>Unique genomic features of the anaerobic methanotrophic archaea.</title>
        <authorList>
            <person name="Chadwick G.L."/>
            <person name="Skennerton C.T."/>
            <person name="Laso-Perez R."/>
            <person name="Leu A.O."/>
            <person name="Speth D.R."/>
            <person name="Yu H."/>
            <person name="Morgan-Lang C."/>
            <person name="Hatzenpichler R."/>
            <person name="Goudeau D."/>
            <person name="Malmstrom R."/>
            <person name="Brazelton W.J."/>
            <person name="Woyke T."/>
            <person name="Hallam S.J."/>
            <person name="Tyson G.W."/>
            <person name="Wegener G."/>
            <person name="Boetius A."/>
            <person name="Orphan V."/>
        </authorList>
    </citation>
    <scope>NUCLEOTIDE SEQUENCE</scope>
</reference>
<evidence type="ECO:0000259" key="4">
    <source>
        <dbReference type="SMART" id="SM00722"/>
    </source>
</evidence>
<sequence length="509" mass="55713">MKEREKIDLKNLGGEKEKKMRNEKRVKFGKRKALLFVALFAVLVSLSIETASAATLYVHPGESIQDAIDAASSSDTIEVYSGTYYENVNVTKQLVLRGVDTGEGKPIVDASGNGSAIILCADGIVLEGFEVTNSTGWLGAGIRIMSENNIVRDINATNSDYGIILYFSSNNTLKDNLMSGNGYNFGVWGANDNDIDTSNLVDGKPIYYLVGASDRVIDSSSNAGTVYCVGCDNITVTGLTLTKNSDGVVFHNTCNSRIENNQISSNLFGIGLYKSTNNTVIDNKASNNGEGIKLYKSSNNTVIDNKASNINGTGIWIWLSMNNTITGNNASNNSVGIKLVFSSNNTITGNIANDNKFYGILIAESSDNTITGNTVSYNTYGIYPVYPSSRKTYNPYTGETNFSNNEHNGIDLSNSGNNKIYLNNFMNNLENVHPEISGNFWNSTEPLTYQYKNTTFTSYMGNFWSDYKGLDADGDGRGDTPYVIDSDEDRHPLMSRFENYSDICAMVWH</sequence>
<dbReference type="InterPro" id="IPR022441">
    <property type="entry name" value="Para_beta_helix_rpt-2"/>
</dbReference>
<proteinExistence type="predicted"/>
<dbReference type="NCBIfam" id="TIGR03804">
    <property type="entry name" value="para_beta_helix"/>
    <property type="match status" value="4"/>
</dbReference>
<evidence type="ECO:0000313" key="5">
    <source>
        <dbReference type="EMBL" id="QNO57417.1"/>
    </source>
</evidence>
<evidence type="ECO:0000256" key="1">
    <source>
        <dbReference type="ARBA" id="ARBA00004906"/>
    </source>
</evidence>
<feature type="domain" description="Carbohydrate-binding/sugar hydrolysis" evidence="4">
    <location>
        <begin position="79"/>
        <end position="207"/>
    </location>
</feature>
<protein>
    <recommendedName>
        <fullName evidence="4">Carbohydrate-binding/sugar hydrolysis domain-containing protein</fullName>
    </recommendedName>
</protein>
<dbReference type="InterPro" id="IPR006633">
    <property type="entry name" value="Carb-bd_sugar_hydrolysis-dom"/>
</dbReference>
<dbReference type="InterPro" id="IPR006626">
    <property type="entry name" value="PbH1"/>
</dbReference>
<evidence type="ECO:0000256" key="3">
    <source>
        <dbReference type="ARBA" id="ARBA00022786"/>
    </source>
</evidence>
<evidence type="ECO:0000256" key="2">
    <source>
        <dbReference type="ARBA" id="ARBA00022737"/>
    </source>
</evidence>
<dbReference type="PANTHER" id="PTHR22990:SF15">
    <property type="entry name" value="F-BOX ONLY PROTEIN 10"/>
    <property type="match status" value="1"/>
</dbReference>
<dbReference type="AlphaFoldDB" id="A0A7G9ZAY3"/>
<dbReference type="InterPro" id="IPR007742">
    <property type="entry name" value="NosD_dom"/>
</dbReference>
<accession>A0A7G9ZAY3</accession>
<keyword evidence="2" id="KW-0677">Repeat</keyword>
<dbReference type="InterPro" id="IPR011050">
    <property type="entry name" value="Pectin_lyase_fold/virulence"/>
</dbReference>